<protein>
    <submittedName>
        <fullName evidence="2">Uncharacterized protein</fullName>
    </submittedName>
</protein>
<evidence type="ECO:0000313" key="3">
    <source>
        <dbReference type="Proteomes" id="UP000266841"/>
    </source>
</evidence>
<feature type="compositionally biased region" description="Polar residues" evidence="1">
    <location>
        <begin position="46"/>
        <end position="57"/>
    </location>
</feature>
<dbReference type="EMBL" id="AGNL01032342">
    <property type="protein sequence ID" value="EJK56136.1"/>
    <property type="molecule type" value="Genomic_DNA"/>
</dbReference>
<dbReference type="Proteomes" id="UP000266841">
    <property type="component" value="Unassembled WGS sequence"/>
</dbReference>
<gene>
    <name evidence="2" type="ORF">THAOC_24034</name>
</gene>
<feature type="non-terminal residue" evidence="2">
    <location>
        <position position="1"/>
    </location>
</feature>
<comment type="caution">
    <text evidence="2">The sequence shown here is derived from an EMBL/GenBank/DDBJ whole genome shotgun (WGS) entry which is preliminary data.</text>
</comment>
<evidence type="ECO:0000313" key="2">
    <source>
        <dbReference type="EMBL" id="EJK56136.1"/>
    </source>
</evidence>
<evidence type="ECO:0000256" key="1">
    <source>
        <dbReference type="SAM" id="MobiDB-lite"/>
    </source>
</evidence>
<keyword evidence="3" id="KW-1185">Reference proteome</keyword>
<feature type="compositionally biased region" description="Low complexity" evidence="1">
    <location>
        <begin position="34"/>
        <end position="45"/>
    </location>
</feature>
<organism evidence="2 3">
    <name type="scientific">Thalassiosira oceanica</name>
    <name type="common">Marine diatom</name>
    <dbReference type="NCBI Taxonomy" id="159749"/>
    <lineage>
        <taxon>Eukaryota</taxon>
        <taxon>Sar</taxon>
        <taxon>Stramenopiles</taxon>
        <taxon>Ochrophyta</taxon>
        <taxon>Bacillariophyta</taxon>
        <taxon>Coscinodiscophyceae</taxon>
        <taxon>Thalassiosirophycidae</taxon>
        <taxon>Thalassiosirales</taxon>
        <taxon>Thalassiosiraceae</taxon>
        <taxon>Thalassiosira</taxon>
    </lineage>
</organism>
<dbReference type="AlphaFoldDB" id="K0S5G7"/>
<feature type="region of interest" description="Disordered" evidence="1">
    <location>
        <begin position="1"/>
        <end position="92"/>
    </location>
</feature>
<sequence length="92" mass="9740">RPVRHLEAAGSSPRAAGASHLSSASGCQEEENDTGQTTRQPPTTGHNQLPTSPTTNQPRPHPATTADDAARRLRAASHASPFFCEDKVATRN</sequence>
<feature type="compositionally biased region" description="Low complexity" evidence="1">
    <location>
        <begin position="8"/>
        <end position="26"/>
    </location>
</feature>
<reference evidence="2 3" key="1">
    <citation type="journal article" date="2012" name="Genome Biol.">
        <title>Genome and low-iron response of an oceanic diatom adapted to chronic iron limitation.</title>
        <authorList>
            <person name="Lommer M."/>
            <person name="Specht M."/>
            <person name="Roy A.S."/>
            <person name="Kraemer L."/>
            <person name="Andreson R."/>
            <person name="Gutowska M.A."/>
            <person name="Wolf J."/>
            <person name="Bergner S.V."/>
            <person name="Schilhabel M.B."/>
            <person name="Klostermeier U.C."/>
            <person name="Beiko R.G."/>
            <person name="Rosenstiel P."/>
            <person name="Hippler M."/>
            <person name="Laroche J."/>
        </authorList>
    </citation>
    <scope>NUCLEOTIDE SEQUENCE [LARGE SCALE GENOMIC DNA]</scope>
    <source>
        <strain evidence="2 3">CCMP1005</strain>
    </source>
</reference>
<proteinExistence type="predicted"/>
<accession>K0S5G7</accession>
<name>K0S5G7_THAOC</name>